<evidence type="ECO:0000256" key="1">
    <source>
        <dbReference type="SAM" id="MobiDB-lite"/>
    </source>
</evidence>
<organism evidence="2 3">
    <name type="scientific">Phytophthora oleae</name>
    <dbReference type="NCBI Taxonomy" id="2107226"/>
    <lineage>
        <taxon>Eukaryota</taxon>
        <taxon>Sar</taxon>
        <taxon>Stramenopiles</taxon>
        <taxon>Oomycota</taxon>
        <taxon>Peronosporomycetes</taxon>
        <taxon>Peronosporales</taxon>
        <taxon>Peronosporaceae</taxon>
        <taxon>Phytophthora</taxon>
    </lineage>
</organism>
<comment type="caution">
    <text evidence="2">The sequence shown here is derived from an EMBL/GenBank/DDBJ whole genome shotgun (WGS) entry which is preliminary data.</text>
</comment>
<feature type="compositionally biased region" description="Acidic residues" evidence="1">
    <location>
        <begin position="161"/>
        <end position="179"/>
    </location>
</feature>
<dbReference type="Proteomes" id="UP001632037">
    <property type="component" value="Unassembled WGS sequence"/>
</dbReference>
<protein>
    <submittedName>
        <fullName evidence="2">Uncharacterized protein</fullName>
    </submittedName>
</protein>
<accession>A0ABD3FB74</accession>
<dbReference type="AlphaFoldDB" id="A0ABD3FB74"/>
<dbReference type="EMBL" id="JBIMZQ010000025">
    <property type="protein sequence ID" value="KAL3664158.1"/>
    <property type="molecule type" value="Genomic_DNA"/>
</dbReference>
<evidence type="ECO:0000313" key="3">
    <source>
        <dbReference type="Proteomes" id="UP001632037"/>
    </source>
</evidence>
<sequence>MLAVRGARLLLRPPARRSLLSTTATDAESLRLESLALDDGKLLPAAVVTQRLLEYLQVDEKYVKRVLKTQSPLHRKALFAPQYVEKITPLVRWGFQQLKGDSPAADAVFAALAPHSNMAGVTVWRLFFQRQFFLSGAPLQAYMRVYKSHLDAMESPRAAAEEEEEEIEEEGDEELDEEASSAPAKSKQTSTGRSKSKAVAVLTENKGWEWVPFSITSTIVKEFCYRGRFAEAIEAYASLPLTDQTRQNVAEILHKYEQYPSVLYLYEVHRAMGSAVSPLDVALEFDALKKLGRAEELDTRFQELPATEQARVDIQDLMDN</sequence>
<proteinExistence type="predicted"/>
<gene>
    <name evidence="2" type="ORF">V7S43_011039</name>
</gene>
<feature type="region of interest" description="Disordered" evidence="1">
    <location>
        <begin position="155"/>
        <end position="196"/>
    </location>
</feature>
<keyword evidence="3" id="KW-1185">Reference proteome</keyword>
<evidence type="ECO:0000313" key="2">
    <source>
        <dbReference type="EMBL" id="KAL3664158.1"/>
    </source>
</evidence>
<name>A0ABD3FB74_9STRA</name>
<reference evidence="2 3" key="1">
    <citation type="submission" date="2024-09" db="EMBL/GenBank/DDBJ databases">
        <title>Genome sequencing and assembly of Phytophthora oleae, isolate VK10A, causative agent of rot of olive drupes.</title>
        <authorList>
            <person name="Conti Taguali S."/>
            <person name="Riolo M."/>
            <person name="La Spada F."/>
            <person name="Cacciola S.O."/>
            <person name="Dionisio G."/>
        </authorList>
    </citation>
    <scope>NUCLEOTIDE SEQUENCE [LARGE SCALE GENOMIC DNA]</scope>
    <source>
        <strain evidence="2 3">VK10A</strain>
    </source>
</reference>